<accession>A0A160DXQ3</accession>
<keyword evidence="4" id="KW-1185">Reference proteome</keyword>
<dbReference type="InterPro" id="IPR011050">
    <property type="entry name" value="Pectin_lyase_fold/virulence"/>
</dbReference>
<feature type="chain" id="PRO_5007813822" evidence="1">
    <location>
        <begin position="22"/>
        <end position="487"/>
    </location>
</feature>
<keyword evidence="1" id="KW-0732">Signal</keyword>
<dbReference type="Proteomes" id="UP000076830">
    <property type="component" value="Chromosome"/>
</dbReference>
<dbReference type="SUPFAM" id="SSF51126">
    <property type="entry name" value="Pectin lyase-like"/>
    <property type="match status" value="1"/>
</dbReference>
<dbReference type="PANTHER" id="PTHR11319">
    <property type="entry name" value="G PROTEIN-COUPLED RECEPTOR-RELATED"/>
    <property type="match status" value="1"/>
</dbReference>
<name>A0A160DXQ3_9GAMM</name>
<feature type="domain" description="Right handed beta helix" evidence="2">
    <location>
        <begin position="134"/>
        <end position="344"/>
    </location>
</feature>
<gene>
    <name evidence="3" type="ORF">I596_3531</name>
</gene>
<evidence type="ECO:0000313" key="3">
    <source>
        <dbReference type="EMBL" id="ANB19519.1"/>
    </source>
</evidence>
<dbReference type="Pfam" id="PF13229">
    <property type="entry name" value="Beta_helix"/>
    <property type="match status" value="1"/>
</dbReference>
<dbReference type="InterPro" id="IPR039448">
    <property type="entry name" value="Beta_helix"/>
</dbReference>
<organism evidence="3 4">
    <name type="scientific">Dokdonella koreensis DS-123</name>
    <dbReference type="NCBI Taxonomy" id="1300342"/>
    <lineage>
        <taxon>Bacteria</taxon>
        <taxon>Pseudomonadati</taxon>
        <taxon>Pseudomonadota</taxon>
        <taxon>Gammaproteobacteria</taxon>
        <taxon>Lysobacterales</taxon>
        <taxon>Rhodanobacteraceae</taxon>
        <taxon>Dokdonella</taxon>
    </lineage>
</organism>
<dbReference type="RefSeq" id="WP_067650464.1">
    <property type="nucleotide sequence ID" value="NZ_CP015249.1"/>
</dbReference>
<dbReference type="KEGG" id="dko:I596_3531"/>
<evidence type="ECO:0000259" key="2">
    <source>
        <dbReference type="Pfam" id="PF13229"/>
    </source>
</evidence>
<dbReference type="SMART" id="SM00710">
    <property type="entry name" value="PbH1"/>
    <property type="match status" value="5"/>
</dbReference>
<dbReference type="PANTHER" id="PTHR11319:SF35">
    <property type="entry name" value="OUTER MEMBRANE PROTEIN PMPC-RELATED"/>
    <property type="match status" value="1"/>
</dbReference>
<evidence type="ECO:0000313" key="4">
    <source>
        <dbReference type="Proteomes" id="UP000076830"/>
    </source>
</evidence>
<dbReference type="AlphaFoldDB" id="A0A160DXQ3"/>
<dbReference type="STRING" id="1300342.I596_3531"/>
<dbReference type="InterPro" id="IPR059226">
    <property type="entry name" value="Choice_anch_Q_dom"/>
</dbReference>
<protein>
    <submittedName>
        <fullName evidence="3">Extracellular nuclease</fullName>
    </submittedName>
</protein>
<evidence type="ECO:0000256" key="1">
    <source>
        <dbReference type="SAM" id="SignalP"/>
    </source>
</evidence>
<reference evidence="3 4" key="1">
    <citation type="submission" date="2016-04" db="EMBL/GenBank/DDBJ databases">
        <title>Complete genome sequence of Dokdonella koreensis DS-123T.</title>
        <authorList>
            <person name="Kim J.F."/>
            <person name="Lee H."/>
            <person name="Kwak M.-J."/>
        </authorList>
    </citation>
    <scope>NUCLEOTIDE SEQUENCE [LARGE SCALE GENOMIC DNA]</scope>
    <source>
        <strain evidence="3 4">DS-123</strain>
    </source>
</reference>
<dbReference type="EMBL" id="CP015249">
    <property type="protein sequence ID" value="ANB19519.1"/>
    <property type="molecule type" value="Genomic_DNA"/>
</dbReference>
<dbReference type="InterPro" id="IPR006626">
    <property type="entry name" value="PbH1"/>
</dbReference>
<proteinExistence type="predicted"/>
<sequence>MIPVRSALLTCLLTSAPLAGAATFTVSSLADSGPGSLRDAIAQANASSGEPHLVQFQPGLAGTIALGSEIRISRSLNVQGPGAHLVTVDGNETTRLFRVQRTTGEPRTVSLSGLTLTRGRADDGGAIWANDDNLTLAALTLSNNSVTNHGGAIWMTEADLTLDGVVVVNNRAPEDAQGSGGGIYFTAGTATIRRSYIAGNRASFGGGLRLSSPRVHAVIADTLIQDNWAGHTGGGAVIGTVSSLRIANSAFVGNSTGQTHGGGLELVVSSSPGDAGAVIENTTFSDNRSRHQSGVASALSVSNGTTVIRNSTFAYNKNGPTHAVPTGAGGALWVAGTATTVTLESTLFNHNTNGTSTVPAIDLSHLSTSPQTPSRVHVRNSLFHTLPEAGAINGESVANLFATDAQLRPLAMHGGGLGFIPVHALARTSPAVDAGSNPGNLTTDQRGPGFVRAWSDPNLANQAASRTDIGAYELGGDRIFLGDFEQR</sequence>
<dbReference type="NCBIfam" id="NF041518">
    <property type="entry name" value="choice_anch_Q"/>
    <property type="match status" value="1"/>
</dbReference>
<feature type="signal peptide" evidence="1">
    <location>
        <begin position="1"/>
        <end position="21"/>
    </location>
</feature>